<protein>
    <recommendedName>
        <fullName evidence="6 7">Large ribosomal subunit protein uL16</fullName>
    </recommendedName>
</protein>
<dbReference type="NCBIfam" id="TIGR01164">
    <property type="entry name" value="rplP_bact"/>
    <property type="match status" value="1"/>
</dbReference>
<comment type="caution">
    <text evidence="10">The sequence shown here is derived from an EMBL/GenBank/DDBJ whole genome shotgun (WGS) entry which is preliminary data.</text>
</comment>
<comment type="similarity">
    <text evidence="1 7 8">Belongs to the universal ribosomal protein uL16 family.</text>
</comment>
<dbReference type="GO" id="GO:0003735">
    <property type="term" value="F:structural constituent of ribosome"/>
    <property type="evidence" value="ECO:0007669"/>
    <property type="project" value="InterPro"/>
</dbReference>
<comment type="function">
    <text evidence="7 9">Binds 23S rRNA and is also seen to make contacts with the A and possibly P site tRNAs.</text>
</comment>
<evidence type="ECO:0000256" key="4">
    <source>
        <dbReference type="ARBA" id="ARBA00022980"/>
    </source>
</evidence>
<dbReference type="Gene3D" id="3.90.1170.10">
    <property type="entry name" value="Ribosomal protein L10e/L16"/>
    <property type="match status" value="1"/>
</dbReference>
<dbReference type="GO" id="GO:0019843">
    <property type="term" value="F:rRNA binding"/>
    <property type="evidence" value="ECO:0007669"/>
    <property type="project" value="UniProtKB-UniRule"/>
</dbReference>
<dbReference type="PANTHER" id="PTHR12220:SF13">
    <property type="entry name" value="LARGE RIBOSOMAL SUBUNIT PROTEIN UL16M"/>
    <property type="match status" value="1"/>
</dbReference>
<organism evidence="10 11">
    <name type="scientific">Flexistipes sinusarabici</name>
    <dbReference type="NCBI Taxonomy" id="2352"/>
    <lineage>
        <taxon>Bacteria</taxon>
        <taxon>Pseudomonadati</taxon>
        <taxon>Deferribacterota</taxon>
        <taxon>Deferribacteres</taxon>
        <taxon>Deferribacterales</taxon>
        <taxon>Flexistipitaceae</taxon>
        <taxon>Flexistipes</taxon>
    </lineage>
</organism>
<comment type="subunit">
    <text evidence="7 9">Part of the 50S ribosomal subunit.</text>
</comment>
<evidence type="ECO:0000256" key="3">
    <source>
        <dbReference type="ARBA" id="ARBA00022730"/>
    </source>
</evidence>
<dbReference type="FunFam" id="3.90.1170.10:FF:000001">
    <property type="entry name" value="50S ribosomal protein L16"/>
    <property type="match status" value="1"/>
</dbReference>
<evidence type="ECO:0000313" key="11">
    <source>
        <dbReference type="Proteomes" id="UP000262325"/>
    </source>
</evidence>
<dbReference type="SUPFAM" id="SSF54686">
    <property type="entry name" value="Ribosomal protein L16p/L10e"/>
    <property type="match status" value="1"/>
</dbReference>
<dbReference type="GO" id="GO:0000049">
    <property type="term" value="F:tRNA binding"/>
    <property type="evidence" value="ECO:0007669"/>
    <property type="project" value="UniProtKB-KW"/>
</dbReference>
<dbReference type="InterPro" id="IPR016180">
    <property type="entry name" value="Ribosomal_uL16_dom"/>
</dbReference>
<evidence type="ECO:0000256" key="7">
    <source>
        <dbReference type="HAMAP-Rule" id="MF_01342"/>
    </source>
</evidence>
<dbReference type="InterPro" id="IPR036920">
    <property type="entry name" value="Ribosomal_uL16_sf"/>
</dbReference>
<dbReference type="PRINTS" id="PR00060">
    <property type="entry name" value="RIBOSOMALL16"/>
</dbReference>
<evidence type="ECO:0000256" key="6">
    <source>
        <dbReference type="ARBA" id="ARBA00035198"/>
    </source>
</evidence>
<dbReference type="GO" id="GO:0006412">
    <property type="term" value="P:translation"/>
    <property type="evidence" value="ECO:0007669"/>
    <property type="project" value="UniProtKB-UniRule"/>
</dbReference>
<dbReference type="GO" id="GO:0022625">
    <property type="term" value="C:cytosolic large ribosomal subunit"/>
    <property type="evidence" value="ECO:0007669"/>
    <property type="project" value="TreeGrafter"/>
</dbReference>
<sequence>MLMPKKLKYRKQFKGRIKGKATKGNSIEFGEYGLQATQKGKITSRQIEAARIAINRSLRRGGKVFIRIFPHKPITQRPAETRMGKGKGAVEFYVAPIKEGTILYEVRGVSEEKAQEALRLASHKLPVKCKFVRKSQVEGGEE</sequence>
<evidence type="ECO:0000256" key="1">
    <source>
        <dbReference type="ARBA" id="ARBA00008931"/>
    </source>
</evidence>
<evidence type="ECO:0000313" key="10">
    <source>
        <dbReference type="EMBL" id="HCW94061.1"/>
    </source>
</evidence>
<evidence type="ECO:0000256" key="8">
    <source>
        <dbReference type="RuleBase" id="RU004413"/>
    </source>
</evidence>
<dbReference type="CDD" id="cd01433">
    <property type="entry name" value="Ribosomal_L16_L10e"/>
    <property type="match status" value="1"/>
</dbReference>
<dbReference type="PANTHER" id="PTHR12220">
    <property type="entry name" value="50S/60S RIBOSOMAL PROTEIN L16"/>
    <property type="match status" value="1"/>
</dbReference>
<name>A0A3D5QE00_FLESI</name>
<evidence type="ECO:0000256" key="9">
    <source>
        <dbReference type="RuleBase" id="RU004414"/>
    </source>
</evidence>
<evidence type="ECO:0000256" key="2">
    <source>
        <dbReference type="ARBA" id="ARBA00022555"/>
    </source>
</evidence>
<keyword evidence="3 7" id="KW-0699">rRNA-binding</keyword>
<dbReference type="InterPro" id="IPR000114">
    <property type="entry name" value="Ribosomal_uL16_bact-type"/>
</dbReference>
<evidence type="ECO:0000256" key="5">
    <source>
        <dbReference type="ARBA" id="ARBA00023274"/>
    </source>
</evidence>
<dbReference type="EMBL" id="DPPF01000221">
    <property type="protein sequence ID" value="HCW94061.1"/>
    <property type="molecule type" value="Genomic_DNA"/>
</dbReference>
<dbReference type="OMA" id="KGAVEYW"/>
<keyword evidence="2 7" id="KW-0820">tRNA-binding</keyword>
<accession>A0A3D5QE00</accession>
<dbReference type="HAMAP" id="MF_01342">
    <property type="entry name" value="Ribosomal_uL16"/>
    <property type="match status" value="1"/>
</dbReference>
<dbReference type="Proteomes" id="UP000262325">
    <property type="component" value="Unassembled WGS sequence"/>
</dbReference>
<keyword evidence="5 7" id="KW-0687">Ribonucleoprotein</keyword>
<dbReference type="AlphaFoldDB" id="A0A3D5QE00"/>
<reference evidence="10 11" key="1">
    <citation type="journal article" date="2018" name="Nat. Biotechnol.">
        <title>A standardized bacterial taxonomy based on genome phylogeny substantially revises the tree of life.</title>
        <authorList>
            <person name="Parks D.H."/>
            <person name="Chuvochina M."/>
            <person name="Waite D.W."/>
            <person name="Rinke C."/>
            <person name="Skarshewski A."/>
            <person name="Chaumeil P.A."/>
            <person name="Hugenholtz P."/>
        </authorList>
    </citation>
    <scope>NUCLEOTIDE SEQUENCE [LARGE SCALE GENOMIC DNA]</scope>
    <source>
        <strain evidence="10">UBA8672</strain>
    </source>
</reference>
<gene>
    <name evidence="7" type="primary">rplP</name>
    <name evidence="10" type="ORF">DHM44_10320</name>
</gene>
<dbReference type="InterPro" id="IPR047873">
    <property type="entry name" value="Ribosomal_uL16"/>
</dbReference>
<proteinExistence type="inferred from homology"/>
<keyword evidence="4 7" id="KW-0689">Ribosomal protein</keyword>
<keyword evidence="7 9" id="KW-0694">RNA-binding</keyword>
<dbReference type="Pfam" id="PF00252">
    <property type="entry name" value="Ribosomal_L16"/>
    <property type="match status" value="1"/>
</dbReference>